<name>A0A6G8R6S5_9CAUD</name>
<dbReference type="GeneID" id="77945392"/>
<dbReference type="Proteomes" id="UP000502617">
    <property type="component" value="Segment"/>
</dbReference>
<organism evidence="1 2">
    <name type="scientific">Synechococcus phage S-N03</name>
    <dbReference type="NCBI Taxonomy" id="2718943"/>
    <lineage>
        <taxon>Viruses</taxon>
        <taxon>Duplodnaviria</taxon>
        <taxon>Heunggongvirae</taxon>
        <taxon>Uroviricota</taxon>
        <taxon>Caudoviricetes</taxon>
        <taxon>Pantevenvirales</taxon>
        <taxon>Kyanoviridae</taxon>
        <taxon>Huanghaivirus</taxon>
        <taxon>Huanghaivirus snothree</taxon>
    </lineage>
</organism>
<proteinExistence type="predicted"/>
<dbReference type="RefSeq" id="YP_010669238.1">
    <property type="nucleotide sequence ID" value="NC_070959.1"/>
</dbReference>
<dbReference type="KEGG" id="vg:77945392"/>
<protein>
    <submittedName>
        <fullName evidence="1">Tail tube protein</fullName>
    </submittedName>
</protein>
<evidence type="ECO:0000313" key="1">
    <source>
        <dbReference type="EMBL" id="QIN96858.1"/>
    </source>
</evidence>
<dbReference type="EMBL" id="MT162466">
    <property type="protein sequence ID" value="QIN96858.1"/>
    <property type="molecule type" value="Genomic_DNA"/>
</dbReference>
<evidence type="ECO:0000313" key="2">
    <source>
        <dbReference type="Proteomes" id="UP000502617"/>
    </source>
</evidence>
<keyword evidence="2" id="KW-1185">Reference proteome</keyword>
<dbReference type="Pfam" id="PF06841">
    <property type="entry name" value="Phage_T4_gp19"/>
    <property type="match status" value="1"/>
</dbReference>
<dbReference type="GO" id="GO:0005198">
    <property type="term" value="F:structural molecule activity"/>
    <property type="evidence" value="ECO:0007669"/>
    <property type="project" value="InterPro"/>
</dbReference>
<accession>A0A6G8R6S5</accession>
<reference evidence="1 2" key="1">
    <citation type="submission" date="2020-03" db="EMBL/GenBank/DDBJ databases">
        <title>The Isolation and Genome Sequence of a Novel Cyanophage S-N03 from the Huanghai Sea, China.</title>
        <authorList>
            <person name="Jiang T."/>
        </authorList>
    </citation>
    <scope>NUCLEOTIDE SEQUENCE [LARGE SCALE GENOMIC DNA]</scope>
</reference>
<sequence length="199" mass="22078">MSQRSIEDFKAVLQGGGVRPTMFEVELTFPESVVSDSTEITRDGTFLVQAAALPASNVGTIEVPFRGRKLKVSGDRTFDPWNVQIMNDVSFGLRVAFEKWAEKIQNHNYALGATNLSDYFASAIVRQLDRDGTQLRSYSFEGIWPSAVGEIGLDFNATDDVERYDVTFNVQYWSAAKDGDPYTSAVPRDTSGQINDIIS</sequence>
<dbReference type="InterPro" id="IPR010667">
    <property type="entry name" value="Phage_T4_Gp19"/>
</dbReference>